<dbReference type="Proteomes" id="UP001182042">
    <property type="component" value="Unassembled WGS sequence"/>
</dbReference>
<dbReference type="GO" id="GO:0005524">
    <property type="term" value="F:ATP binding"/>
    <property type="evidence" value="ECO:0007669"/>
    <property type="project" value="UniProtKB-KW"/>
</dbReference>
<evidence type="ECO:0000256" key="2">
    <source>
        <dbReference type="ARBA" id="ARBA00022801"/>
    </source>
</evidence>
<reference evidence="5" key="1">
    <citation type="submission" date="2019-07" db="EMBL/GenBank/DDBJ databases">
        <title>Phylogenomic Reclassification of ATCC Bacillus Strains and Various Taxa within the Genus Bacillus.</title>
        <authorList>
            <person name="Riojas M.A."/>
            <person name="Frank A.M."/>
            <person name="Fenn S.L."/>
            <person name="King S."/>
            <person name="Brower S."/>
            <person name="Hazbon M.H."/>
        </authorList>
    </citation>
    <scope>NUCLEOTIDE SEQUENCE</scope>
    <source>
        <strain evidence="5">ATCC 27142</strain>
    </source>
</reference>
<dbReference type="NCBIfam" id="TIGR00724">
    <property type="entry name" value="urea_amlyse_rel"/>
    <property type="match status" value="1"/>
</dbReference>
<protein>
    <submittedName>
        <fullName evidence="5">Biotin-dependent carboxyltransferase family protein</fullName>
    </submittedName>
</protein>
<feature type="domain" description="Carboxyltransferase" evidence="4">
    <location>
        <begin position="24"/>
        <end position="323"/>
    </location>
</feature>
<dbReference type="SUPFAM" id="SSF50891">
    <property type="entry name" value="Cyclophilin-like"/>
    <property type="match status" value="1"/>
</dbReference>
<evidence type="ECO:0000313" key="6">
    <source>
        <dbReference type="Proteomes" id="UP001182042"/>
    </source>
</evidence>
<name>A0AAE3WL93_BACPU</name>
<proteinExistence type="predicted"/>
<dbReference type="InterPro" id="IPR029000">
    <property type="entry name" value="Cyclophilin-like_dom_sf"/>
</dbReference>
<dbReference type="InterPro" id="IPR003778">
    <property type="entry name" value="CT_A_B"/>
</dbReference>
<keyword evidence="1" id="KW-0547">Nucleotide-binding</keyword>
<evidence type="ECO:0000313" key="5">
    <source>
        <dbReference type="EMBL" id="MDR4251464.1"/>
    </source>
</evidence>
<dbReference type="GO" id="GO:0016787">
    <property type="term" value="F:hydrolase activity"/>
    <property type="evidence" value="ECO:0007669"/>
    <property type="project" value="UniProtKB-KW"/>
</dbReference>
<keyword evidence="2" id="KW-0378">Hydrolase</keyword>
<dbReference type="PANTHER" id="PTHR43309:SF5">
    <property type="entry name" value="5-OXOPROLINASE SUBUNIT C"/>
    <property type="match status" value="1"/>
</dbReference>
<dbReference type="EMBL" id="VKQA01000004">
    <property type="protein sequence ID" value="MDR4251464.1"/>
    <property type="molecule type" value="Genomic_DNA"/>
</dbReference>
<gene>
    <name evidence="5" type="ORF">FO508_14105</name>
</gene>
<accession>A0AAE3WL93</accession>
<dbReference type="AlphaFoldDB" id="A0AAE3WL93"/>
<evidence type="ECO:0000259" key="4">
    <source>
        <dbReference type="SMART" id="SM00797"/>
    </source>
</evidence>
<dbReference type="RefSeq" id="WP_095285972.1">
    <property type="nucleotide sequence ID" value="NZ_CP187658.1"/>
</dbReference>
<dbReference type="Gene3D" id="2.40.100.10">
    <property type="entry name" value="Cyclophilin-like"/>
    <property type="match status" value="1"/>
</dbReference>
<evidence type="ECO:0000256" key="3">
    <source>
        <dbReference type="ARBA" id="ARBA00022840"/>
    </source>
</evidence>
<organism evidence="5 6">
    <name type="scientific">Bacillus pumilus</name>
    <name type="common">Bacillus mesentericus</name>
    <dbReference type="NCBI Taxonomy" id="1408"/>
    <lineage>
        <taxon>Bacteria</taxon>
        <taxon>Bacillati</taxon>
        <taxon>Bacillota</taxon>
        <taxon>Bacilli</taxon>
        <taxon>Bacillales</taxon>
        <taxon>Bacillaceae</taxon>
        <taxon>Bacillus</taxon>
    </lineage>
</organism>
<dbReference type="SMART" id="SM00797">
    <property type="entry name" value="AHS2"/>
    <property type="match status" value="1"/>
</dbReference>
<dbReference type="InterPro" id="IPR052708">
    <property type="entry name" value="PxpC"/>
</dbReference>
<dbReference type="PANTHER" id="PTHR43309">
    <property type="entry name" value="5-OXOPROLINASE SUBUNIT C"/>
    <property type="match status" value="1"/>
</dbReference>
<dbReference type="Pfam" id="PF02626">
    <property type="entry name" value="CT_A_B"/>
    <property type="match status" value="1"/>
</dbReference>
<sequence length="337" mass="36818">MSIHVIKSGMFTTIQDKGRKGYQKYGVLTSGGMDPLSLRIANILTGNEENEAVLEITLMGPGPVLTCQKDELIAVTGADVEIDIDGEPAPLWKPLFVRSGSTITFGPCKRGCRAYLAVAGGFDVEPVMQSKSTYVRAGIGGLNGRPLEKGDVLSIGKPSIVADRLSDRLKSEVKQAAYSAPDWTVSHTHFLPLRKSPVIRVLPGRHLSFFQEISQHTFFEQPYQVTPQSDRMGCRLKGEPVHLKEKLELISEAVAFGSIQIPPDGQPIILLADRQTTGGYPRIGEVATVDLPLIAQAMPGANLYFKRIDHQAAEQALFKQEAELKELAARIKLEAFV</sequence>
<comment type="caution">
    <text evidence="5">The sequence shown here is derived from an EMBL/GenBank/DDBJ whole genome shotgun (WGS) entry which is preliminary data.</text>
</comment>
<keyword evidence="3" id="KW-0067">ATP-binding</keyword>
<evidence type="ECO:0000256" key="1">
    <source>
        <dbReference type="ARBA" id="ARBA00022741"/>
    </source>
</evidence>